<dbReference type="PANTHER" id="PTHR45138:SF9">
    <property type="entry name" value="DIGUANYLATE CYCLASE DGCM-RELATED"/>
    <property type="match status" value="1"/>
</dbReference>
<evidence type="ECO:0000256" key="4">
    <source>
        <dbReference type="SAM" id="SignalP"/>
    </source>
</evidence>
<comment type="caution">
    <text evidence="6">The sequence shown here is derived from an EMBL/GenBank/DDBJ whole genome shotgun (WGS) entry which is preliminary data.</text>
</comment>
<keyword evidence="3" id="KW-0472">Membrane</keyword>
<evidence type="ECO:0000256" key="3">
    <source>
        <dbReference type="SAM" id="Phobius"/>
    </source>
</evidence>
<dbReference type="RefSeq" id="WP_223676332.1">
    <property type="nucleotide sequence ID" value="NZ_JAINZW010000004.1"/>
</dbReference>
<accession>A0ABS7T7N5</accession>
<feature type="signal peptide" evidence="4">
    <location>
        <begin position="1"/>
        <end position="30"/>
    </location>
</feature>
<dbReference type="InterPro" id="IPR029787">
    <property type="entry name" value="Nucleotide_cyclase"/>
</dbReference>
<dbReference type="GO" id="GO:0052621">
    <property type="term" value="F:diguanylate cyclase activity"/>
    <property type="evidence" value="ECO:0007669"/>
    <property type="project" value="UniProtKB-EC"/>
</dbReference>
<dbReference type="PANTHER" id="PTHR45138">
    <property type="entry name" value="REGULATORY COMPONENTS OF SENSORY TRANSDUCTION SYSTEM"/>
    <property type="match status" value="1"/>
</dbReference>
<keyword evidence="6" id="KW-0808">Transferase</keyword>
<dbReference type="NCBIfam" id="TIGR00254">
    <property type="entry name" value="GGDEF"/>
    <property type="match status" value="1"/>
</dbReference>
<dbReference type="Pfam" id="PF00990">
    <property type="entry name" value="GGDEF"/>
    <property type="match status" value="1"/>
</dbReference>
<keyword evidence="7" id="KW-1185">Reference proteome</keyword>
<evidence type="ECO:0000256" key="1">
    <source>
        <dbReference type="ARBA" id="ARBA00012528"/>
    </source>
</evidence>
<evidence type="ECO:0000259" key="5">
    <source>
        <dbReference type="PROSITE" id="PS50887"/>
    </source>
</evidence>
<dbReference type="SUPFAM" id="SSF55073">
    <property type="entry name" value="Nucleotide cyclase"/>
    <property type="match status" value="1"/>
</dbReference>
<feature type="domain" description="GGDEF" evidence="5">
    <location>
        <begin position="871"/>
        <end position="1010"/>
    </location>
</feature>
<dbReference type="Proteomes" id="UP001430954">
    <property type="component" value="Unassembled WGS sequence"/>
</dbReference>
<feature type="chain" id="PRO_5047409517" description="diguanylate cyclase" evidence="4">
    <location>
        <begin position="31"/>
        <end position="1051"/>
    </location>
</feature>
<proteinExistence type="predicted"/>
<dbReference type="InterPro" id="IPR011110">
    <property type="entry name" value="Reg_prop"/>
</dbReference>
<dbReference type="InterPro" id="IPR050469">
    <property type="entry name" value="Diguanylate_Cyclase"/>
</dbReference>
<feature type="transmembrane region" description="Helical" evidence="3">
    <location>
        <begin position="771"/>
        <end position="789"/>
    </location>
</feature>
<dbReference type="InterPro" id="IPR043128">
    <property type="entry name" value="Rev_trsase/Diguanyl_cyclase"/>
</dbReference>
<dbReference type="Pfam" id="PF07494">
    <property type="entry name" value="Reg_prop"/>
    <property type="match status" value="2"/>
</dbReference>
<keyword evidence="4" id="KW-0732">Signal</keyword>
<keyword evidence="6" id="KW-0548">Nucleotidyltransferase</keyword>
<organism evidence="6 7">
    <name type="scientific">Novilysobacter selenitireducens</name>
    <dbReference type="NCBI Taxonomy" id="2872639"/>
    <lineage>
        <taxon>Bacteria</taxon>
        <taxon>Pseudomonadati</taxon>
        <taxon>Pseudomonadota</taxon>
        <taxon>Gammaproteobacteria</taxon>
        <taxon>Lysobacterales</taxon>
        <taxon>Lysobacteraceae</taxon>
        <taxon>Novilysobacter</taxon>
    </lineage>
</organism>
<dbReference type="EC" id="2.7.7.65" evidence="1"/>
<dbReference type="InterPro" id="IPR015943">
    <property type="entry name" value="WD40/YVTN_repeat-like_dom_sf"/>
</dbReference>
<dbReference type="InterPro" id="IPR013783">
    <property type="entry name" value="Ig-like_fold"/>
</dbReference>
<dbReference type="InterPro" id="IPR000160">
    <property type="entry name" value="GGDEF_dom"/>
</dbReference>
<dbReference type="SMART" id="SM00267">
    <property type="entry name" value="GGDEF"/>
    <property type="match status" value="1"/>
</dbReference>
<reference evidence="6 7" key="1">
    <citation type="submission" date="2021-09" db="EMBL/GenBank/DDBJ databases">
        <title>Lysobacter sp. 13A isolated from the river sediment.</title>
        <authorList>
            <person name="Liu H."/>
            <person name="Li S."/>
            <person name="Mao S."/>
        </authorList>
    </citation>
    <scope>NUCLEOTIDE SEQUENCE [LARGE SCALE GENOMIC DNA]</scope>
    <source>
        <strain evidence="6 7">13A</strain>
    </source>
</reference>
<gene>
    <name evidence="6" type="ORF">K6753_10135</name>
</gene>
<sequence length="1051" mass="113415">MNRRVTATAAAPFLALALVWAAQHPAPAAAAEPAPPFLSLERYTPDEGLSQHAVTALAEDDRGLLWIGTQEGLNRFDGHRFTVYRTIPGDDGALASSSIESLAVDGRSRLWVGTNDAGLEVIDLRLRTHVRLGTAQGLGHPTVNAILLDGDGGAWLGTANGVYLVDASVSKATRAGTTAPVVAMAHMGDTAAASPDTPGFALDTQCHVWRLALPSVTSVVAALPGSPTCIGMEVEGQSLWLGTANHGLYRVDTAGAVQRHVPAAALRDSAVELTSMLRRPDGKGWWLGYADGAIFTATGELTDPVRLATDTPVESAITRMHLHRSGVLWLGSATSGLYRARALSPLIRRERVDATQMADWPSRSLRSLRVDGRRLLVGTDAGLVVQDAPGGDWRAIEALDGTQIRAIAPARSGGWWIGSHRGVWRLSPDLTARPAPELPNPHVTDLLVEGDIVWVATRAGLARLRGGRLDMDGIPDALNGVFLTSLLRDDAGRLWIGSNENGAYRWDPDGRVHRLHTGNDGLPHDSIWSLHADADAIWLGSFSGGLIRLDRETGDARAITASDGLSNNVVYRIHPDAGGRLWLSTNYGISVYDPDSGVVQALDRADGLFNLEYNSGAGFMDSDGLLYLGGTDGLDILQPDRLPTASPPATPVITGLRVLGRRGPQMPGQHAITPEVAYADLIELGHRDRVFSLDLVAMDHTAPNAARLRYRIAGHYDDWVYPAAAQANVLLSYLPPGEYPLEVQAAGRDGQFGPSRQLLLVMQPPPWRHPLAYAVYALIGVLLLLALAWRLRAQARQKRLQIERLNLTVAERTDALKQANRMLVQSNEQLEQATRTDPLTQVSNRRDLQEWLDREGPAFIAGVGQPGHDGHCVLFCMIDIDDFKRINDGHGHQVGDEVLVEVASRLRHVCRENDILVRWGGEEFLLVARDAHLPDAPGLAERIRDIIAGTPIELSNGRTLVITASIGVAPWPLSTRWPALGDWEQSVSLADRALYAAKASGKNAWVAVMPGPSVDRSGLLSLLAGTAPTRLPEGCVEVLHSTREAPEFERA</sequence>
<dbReference type="CDD" id="cd01949">
    <property type="entry name" value="GGDEF"/>
    <property type="match status" value="1"/>
</dbReference>
<dbReference type="SUPFAM" id="SSF63829">
    <property type="entry name" value="Calcium-dependent phosphotriesterase"/>
    <property type="match status" value="2"/>
</dbReference>
<dbReference type="Gene3D" id="2.60.40.10">
    <property type="entry name" value="Immunoglobulins"/>
    <property type="match status" value="1"/>
</dbReference>
<protein>
    <recommendedName>
        <fullName evidence="1">diguanylate cyclase</fullName>
        <ecNumber evidence="1">2.7.7.65</ecNumber>
    </recommendedName>
</protein>
<dbReference type="Gene3D" id="2.130.10.10">
    <property type="entry name" value="YVTN repeat-like/Quinoprotein amine dehydrogenase"/>
    <property type="match status" value="3"/>
</dbReference>
<dbReference type="EMBL" id="JAINZW010000004">
    <property type="protein sequence ID" value="MBZ4039890.1"/>
    <property type="molecule type" value="Genomic_DNA"/>
</dbReference>
<evidence type="ECO:0000256" key="2">
    <source>
        <dbReference type="ARBA" id="ARBA00034247"/>
    </source>
</evidence>
<evidence type="ECO:0000313" key="7">
    <source>
        <dbReference type="Proteomes" id="UP001430954"/>
    </source>
</evidence>
<evidence type="ECO:0000313" key="6">
    <source>
        <dbReference type="EMBL" id="MBZ4039890.1"/>
    </source>
</evidence>
<keyword evidence="3" id="KW-0812">Transmembrane</keyword>
<dbReference type="PROSITE" id="PS50887">
    <property type="entry name" value="GGDEF"/>
    <property type="match status" value="1"/>
</dbReference>
<comment type="catalytic activity">
    <reaction evidence="2">
        <text>2 GTP = 3',3'-c-di-GMP + 2 diphosphate</text>
        <dbReference type="Rhea" id="RHEA:24898"/>
        <dbReference type="ChEBI" id="CHEBI:33019"/>
        <dbReference type="ChEBI" id="CHEBI:37565"/>
        <dbReference type="ChEBI" id="CHEBI:58805"/>
        <dbReference type="EC" id="2.7.7.65"/>
    </reaction>
</comment>
<dbReference type="Gene3D" id="3.30.70.270">
    <property type="match status" value="1"/>
</dbReference>
<keyword evidence="3" id="KW-1133">Transmembrane helix</keyword>
<name>A0ABS7T7N5_9GAMM</name>